<name>A0ABM9B0Y3_9BACT</name>
<accession>A0ABM9B0Y3</accession>
<dbReference type="PANTHER" id="PTHR30329">
    <property type="entry name" value="STATOR ELEMENT OF FLAGELLAR MOTOR COMPLEX"/>
    <property type="match status" value="1"/>
</dbReference>
<dbReference type="InterPro" id="IPR036737">
    <property type="entry name" value="OmpA-like_sf"/>
</dbReference>
<organism evidence="4 5">
    <name type="scientific">Neolewinella maritima</name>
    <dbReference type="NCBI Taxonomy" id="1383882"/>
    <lineage>
        <taxon>Bacteria</taxon>
        <taxon>Pseudomonadati</taxon>
        <taxon>Bacteroidota</taxon>
        <taxon>Saprospiria</taxon>
        <taxon>Saprospirales</taxon>
        <taxon>Lewinellaceae</taxon>
        <taxon>Neolewinella</taxon>
    </lineage>
</organism>
<evidence type="ECO:0000256" key="2">
    <source>
        <dbReference type="SAM" id="MobiDB-lite"/>
    </source>
</evidence>
<dbReference type="InterPro" id="IPR050330">
    <property type="entry name" value="Bact_OuterMem_StrucFunc"/>
</dbReference>
<evidence type="ECO:0000256" key="1">
    <source>
        <dbReference type="PROSITE-ProRule" id="PRU00473"/>
    </source>
</evidence>
<feature type="region of interest" description="Disordered" evidence="2">
    <location>
        <begin position="126"/>
        <end position="162"/>
    </location>
</feature>
<dbReference type="RefSeq" id="WP_238750345.1">
    <property type="nucleotide sequence ID" value="NZ_CAKLPZ010000001.1"/>
</dbReference>
<feature type="compositionally biased region" description="Polar residues" evidence="2">
    <location>
        <begin position="134"/>
        <end position="154"/>
    </location>
</feature>
<dbReference type="EMBL" id="CAKLPZ010000001">
    <property type="protein sequence ID" value="CAH1000293.1"/>
    <property type="molecule type" value="Genomic_DNA"/>
</dbReference>
<keyword evidence="5" id="KW-1185">Reference proteome</keyword>
<keyword evidence="1" id="KW-0472">Membrane</keyword>
<evidence type="ECO:0000313" key="4">
    <source>
        <dbReference type="EMBL" id="CAH1000293.1"/>
    </source>
</evidence>
<sequence length="310" mass="34166">MKYLPGWIILFCCITACVPKAQYDTLVTERNYYRTQSLETDSIATVRLRTARDSATATGVVQRSELRQIEDLTATNLALNTQLSEVRAAYRDLLKQEGQLGSAVSGDQEVAQQSALLSQREAALERRERELDAMSQQLNSLPRTTPTTYNSKNATAADPMAPLPTRDRLAEELRQVLLAAADSNYVIRLDAVNAALRVTLGEQLLFEDDRQLSLSGRQLLRQLATTLRAYPKSYLTVVGHAESVDGDARLAYQHSTERAIAVVTQLQQFGLDAGRMVAGGTGFYGTTAAEDQLRGAGVDRRTDLLIVVRD</sequence>
<gene>
    <name evidence="4" type="ORF">LEM8419_01444</name>
</gene>
<dbReference type="Gene3D" id="3.30.1330.60">
    <property type="entry name" value="OmpA-like domain"/>
    <property type="match status" value="1"/>
</dbReference>
<feature type="domain" description="OmpA-like" evidence="3">
    <location>
        <begin position="193"/>
        <end position="310"/>
    </location>
</feature>
<evidence type="ECO:0000259" key="3">
    <source>
        <dbReference type="PROSITE" id="PS51123"/>
    </source>
</evidence>
<dbReference type="PROSITE" id="PS51123">
    <property type="entry name" value="OMPA_2"/>
    <property type="match status" value="1"/>
</dbReference>
<dbReference type="Proteomes" id="UP000837803">
    <property type="component" value="Unassembled WGS sequence"/>
</dbReference>
<dbReference type="InterPro" id="IPR006665">
    <property type="entry name" value="OmpA-like"/>
</dbReference>
<protein>
    <recommendedName>
        <fullName evidence="3">OmpA-like domain-containing protein</fullName>
    </recommendedName>
</protein>
<evidence type="ECO:0000313" key="5">
    <source>
        <dbReference type="Proteomes" id="UP000837803"/>
    </source>
</evidence>
<comment type="caution">
    <text evidence="4">The sequence shown here is derived from an EMBL/GenBank/DDBJ whole genome shotgun (WGS) entry which is preliminary data.</text>
</comment>
<proteinExistence type="predicted"/>
<dbReference type="Pfam" id="PF00691">
    <property type="entry name" value="OmpA"/>
    <property type="match status" value="1"/>
</dbReference>
<reference evidence="4" key="1">
    <citation type="submission" date="2021-12" db="EMBL/GenBank/DDBJ databases">
        <authorList>
            <person name="Rodrigo-Torres L."/>
            <person name="Arahal R. D."/>
            <person name="Lucena T."/>
        </authorList>
    </citation>
    <scope>NUCLEOTIDE SEQUENCE</scope>
    <source>
        <strain evidence="4">CECT 8419</strain>
    </source>
</reference>
<dbReference type="PANTHER" id="PTHR30329:SF21">
    <property type="entry name" value="LIPOPROTEIN YIAD-RELATED"/>
    <property type="match status" value="1"/>
</dbReference>
<dbReference type="SUPFAM" id="SSF103088">
    <property type="entry name" value="OmpA-like"/>
    <property type="match status" value="1"/>
</dbReference>